<comment type="caution">
    <text evidence="4">The sequence shown here is derived from an EMBL/GenBank/DDBJ whole genome shotgun (WGS) entry which is preliminary data.</text>
</comment>
<dbReference type="OrthoDB" id="7064009at2"/>
<accession>A0A4R7JB84</accession>
<dbReference type="InterPro" id="IPR002347">
    <property type="entry name" value="SDR_fam"/>
</dbReference>
<dbReference type="GO" id="GO:0016491">
    <property type="term" value="F:oxidoreductase activity"/>
    <property type="evidence" value="ECO:0007669"/>
    <property type="project" value="UniProtKB-KW"/>
</dbReference>
<feature type="domain" description="Ketoreductase" evidence="3">
    <location>
        <begin position="20"/>
        <end position="201"/>
    </location>
</feature>
<dbReference type="PANTHER" id="PTHR24321">
    <property type="entry name" value="DEHYDROGENASES, SHORT CHAIN"/>
    <property type="match status" value="1"/>
</dbReference>
<dbReference type="FunFam" id="3.40.50.720:FF:000084">
    <property type="entry name" value="Short-chain dehydrogenase reductase"/>
    <property type="match status" value="1"/>
</dbReference>
<evidence type="ECO:0000313" key="4">
    <source>
        <dbReference type="EMBL" id="TDT34216.1"/>
    </source>
</evidence>
<keyword evidence="2" id="KW-0560">Oxidoreductase</keyword>
<dbReference type="NCBIfam" id="NF005559">
    <property type="entry name" value="PRK07231.1"/>
    <property type="match status" value="1"/>
</dbReference>
<comment type="similarity">
    <text evidence="1">Belongs to the short-chain dehydrogenases/reductases (SDR) family.</text>
</comment>
<reference evidence="4 5" key="1">
    <citation type="submission" date="2019-03" db="EMBL/GenBank/DDBJ databases">
        <title>Genomic Encyclopedia of Archaeal and Bacterial Type Strains, Phase II (KMG-II): from individual species to whole genera.</title>
        <authorList>
            <person name="Goeker M."/>
        </authorList>
    </citation>
    <scope>NUCLEOTIDE SEQUENCE [LARGE SCALE GENOMIC DNA]</scope>
    <source>
        <strain evidence="4 5">DSM 24323</strain>
    </source>
</reference>
<dbReference type="SUPFAM" id="SSF51735">
    <property type="entry name" value="NAD(P)-binding Rossmann-fold domains"/>
    <property type="match status" value="1"/>
</dbReference>
<dbReference type="InterPro" id="IPR020904">
    <property type="entry name" value="Sc_DH/Rdtase_CS"/>
</dbReference>
<dbReference type="Proteomes" id="UP000295371">
    <property type="component" value="Unassembled WGS sequence"/>
</dbReference>
<organism evidence="4 5">
    <name type="scientific">Naumannella halotolerans</name>
    <dbReference type="NCBI Taxonomy" id="993414"/>
    <lineage>
        <taxon>Bacteria</taxon>
        <taxon>Bacillati</taxon>
        <taxon>Actinomycetota</taxon>
        <taxon>Actinomycetes</taxon>
        <taxon>Propionibacteriales</taxon>
        <taxon>Propionibacteriaceae</taxon>
        <taxon>Naumannella</taxon>
    </lineage>
</organism>
<protein>
    <submittedName>
        <fullName evidence="4">3-oxoacyl-[acyl-carrier protein] reductase</fullName>
    </submittedName>
</protein>
<evidence type="ECO:0000259" key="3">
    <source>
        <dbReference type="SMART" id="SM00822"/>
    </source>
</evidence>
<evidence type="ECO:0000256" key="2">
    <source>
        <dbReference type="ARBA" id="ARBA00023002"/>
    </source>
</evidence>
<dbReference type="SMART" id="SM00822">
    <property type="entry name" value="PKS_KR"/>
    <property type="match status" value="1"/>
</dbReference>
<dbReference type="InterPro" id="IPR036291">
    <property type="entry name" value="NAD(P)-bd_dom_sf"/>
</dbReference>
<dbReference type="PANTHER" id="PTHR24321:SF15">
    <property type="entry name" value="OXIDOREDUCTASE UCPA"/>
    <property type="match status" value="1"/>
</dbReference>
<evidence type="ECO:0000313" key="5">
    <source>
        <dbReference type="Proteomes" id="UP000295371"/>
    </source>
</evidence>
<dbReference type="PRINTS" id="PR00081">
    <property type="entry name" value="GDHRDH"/>
</dbReference>
<keyword evidence="5" id="KW-1185">Reference proteome</keyword>
<dbReference type="Gene3D" id="3.40.50.720">
    <property type="entry name" value="NAD(P)-binding Rossmann-like Domain"/>
    <property type="match status" value="1"/>
</dbReference>
<sequence>MNGTTTTATPRPVAGRLQDKVAIVTGAGSGIGRATCLRLAAEGARVVAADRDLAGAEATAALAGEQRAIASLTDVTDAEALAATVERTVETFGGVDIFHNNAGLAQAAKPLAEVTRGEWDALIAVNLTAFFLGAQAVVPAMRRRGGGVIIATASTSAVHPRPGLSAYAAAKSGVLGLTRELALELATDRIRVNAINPVAVKTPMLSEFGLAAEDELLDKMAATIPLGTAIDAEDIAAAVAYLASDDARYVTGIALNVDGGRDL</sequence>
<dbReference type="PROSITE" id="PS00061">
    <property type="entry name" value="ADH_SHORT"/>
    <property type="match status" value="1"/>
</dbReference>
<proteinExistence type="inferred from homology"/>
<dbReference type="AlphaFoldDB" id="A0A4R7JB84"/>
<gene>
    <name evidence="4" type="ORF">CLV29_1872</name>
</gene>
<dbReference type="InterPro" id="IPR057326">
    <property type="entry name" value="KR_dom"/>
</dbReference>
<dbReference type="EMBL" id="SOAW01000001">
    <property type="protein sequence ID" value="TDT34216.1"/>
    <property type="molecule type" value="Genomic_DNA"/>
</dbReference>
<dbReference type="PRINTS" id="PR00080">
    <property type="entry name" value="SDRFAMILY"/>
</dbReference>
<name>A0A4R7JB84_9ACTN</name>
<evidence type="ECO:0000256" key="1">
    <source>
        <dbReference type="ARBA" id="ARBA00006484"/>
    </source>
</evidence>
<dbReference type="Pfam" id="PF13561">
    <property type="entry name" value="adh_short_C2"/>
    <property type="match status" value="1"/>
</dbReference>
<dbReference type="RefSeq" id="WP_133754621.1">
    <property type="nucleotide sequence ID" value="NZ_CP171129.1"/>
</dbReference>